<name>A0A8X7VPI7_BRACI</name>
<keyword evidence="1" id="KW-1133">Transmembrane helix</keyword>
<accession>A0A8X7VPI7</accession>
<proteinExistence type="predicted"/>
<keyword evidence="1" id="KW-0812">Transmembrane</keyword>
<evidence type="ECO:0000313" key="2">
    <source>
        <dbReference type="EMBL" id="KAG2315111.1"/>
    </source>
</evidence>
<comment type="caution">
    <text evidence="2">The sequence shown here is derived from an EMBL/GenBank/DDBJ whole genome shotgun (WGS) entry which is preliminary data.</text>
</comment>
<evidence type="ECO:0000256" key="1">
    <source>
        <dbReference type="SAM" id="Phobius"/>
    </source>
</evidence>
<keyword evidence="3" id="KW-1185">Reference proteome</keyword>
<sequence>MLLSCLRLQEGAIILAVSYGSLVACQYPRQFKLCEESNMGFGYLRRISLHIAQGMAEEAPLPSSVATSRSANSRGLMGDSITQQDYASSPLDNAAPSGKGSGYNSLEIASIAQASAIVSVLIALVILFLFARKLHPRSKITATTTK</sequence>
<reference evidence="2 3" key="1">
    <citation type="submission" date="2020-02" db="EMBL/GenBank/DDBJ databases">
        <authorList>
            <person name="Ma Q."/>
            <person name="Huang Y."/>
            <person name="Song X."/>
            <person name="Pei D."/>
        </authorList>
    </citation>
    <scope>NUCLEOTIDE SEQUENCE [LARGE SCALE GENOMIC DNA]</scope>
    <source>
        <strain evidence="2">Sxm20200214</strain>
        <tissue evidence="2">Leaf</tissue>
    </source>
</reference>
<dbReference type="EMBL" id="JAAMPC010000004">
    <property type="protein sequence ID" value="KAG2315111.1"/>
    <property type="molecule type" value="Genomic_DNA"/>
</dbReference>
<protein>
    <submittedName>
        <fullName evidence="2">Uncharacterized protein</fullName>
    </submittedName>
</protein>
<evidence type="ECO:0000313" key="3">
    <source>
        <dbReference type="Proteomes" id="UP000886595"/>
    </source>
</evidence>
<organism evidence="2 3">
    <name type="scientific">Brassica carinata</name>
    <name type="common">Ethiopian mustard</name>
    <name type="synonym">Abyssinian cabbage</name>
    <dbReference type="NCBI Taxonomy" id="52824"/>
    <lineage>
        <taxon>Eukaryota</taxon>
        <taxon>Viridiplantae</taxon>
        <taxon>Streptophyta</taxon>
        <taxon>Embryophyta</taxon>
        <taxon>Tracheophyta</taxon>
        <taxon>Spermatophyta</taxon>
        <taxon>Magnoliopsida</taxon>
        <taxon>eudicotyledons</taxon>
        <taxon>Gunneridae</taxon>
        <taxon>Pentapetalae</taxon>
        <taxon>rosids</taxon>
        <taxon>malvids</taxon>
        <taxon>Brassicales</taxon>
        <taxon>Brassicaceae</taxon>
        <taxon>Brassiceae</taxon>
        <taxon>Brassica</taxon>
    </lineage>
</organism>
<dbReference type="AlphaFoldDB" id="A0A8X7VPI7"/>
<dbReference type="Proteomes" id="UP000886595">
    <property type="component" value="Unassembled WGS sequence"/>
</dbReference>
<keyword evidence="1" id="KW-0472">Membrane</keyword>
<dbReference type="PROSITE" id="PS51257">
    <property type="entry name" value="PROKAR_LIPOPROTEIN"/>
    <property type="match status" value="1"/>
</dbReference>
<gene>
    <name evidence="2" type="ORF">Bca52824_018233</name>
</gene>
<feature type="transmembrane region" description="Helical" evidence="1">
    <location>
        <begin position="108"/>
        <end position="130"/>
    </location>
</feature>